<keyword evidence="1" id="KW-0963">Cytoplasm</keyword>
<dbReference type="GO" id="GO:0016645">
    <property type="term" value="F:oxidoreductase activity, acting on the CH-NH group of donors"/>
    <property type="evidence" value="ECO:0007669"/>
    <property type="project" value="InterPro"/>
</dbReference>
<keyword evidence="9" id="KW-0511">Multifunctional enzyme</keyword>
<dbReference type="NCBIfam" id="TIGR03197">
    <property type="entry name" value="MnmC_Cterm"/>
    <property type="match status" value="1"/>
</dbReference>
<keyword evidence="8" id="KW-0560">Oxidoreductase</keyword>
<dbReference type="InterPro" id="IPR036188">
    <property type="entry name" value="FAD/NAD-bd_sf"/>
</dbReference>
<keyword evidence="4" id="KW-0808">Transferase</keyword>
<dbReference type="GO" id="GO:0005737">
    <property type="term" value="C:cytoplasm"/>
    <property type="evidence" value="ECO:0007669"/>
    <property type="project" value="TreeGrafter"/>
</dbReference>
<comment type="caution">
    <text evidence="11">The sequence shown here is derived from an EMBL/GenBank/DDBJ whole genome shotgun (WGS) entry which is preliminary data.</text>
</comment>
<proteinExistence type="predicted"/>
<dbReference type="PANTHER" id="PTHR13847:SF283">
    <property type="entry name" value="TRNA 5-METHYLAMINOMETHYL-2-THIOURIDINE BIOSYNTHESIS BIFUNCTIONAL PROTEIN MNMC"/>
    <property type="match status" value="1"/>
</dbReference>
<dbReference type="GO" id="GO:0004808">
    <property type="term" value="F:tRNA (5-methylaminomethyl-2-thiouridylate)(34)-methyltransferase activity"/>
    <property type="evidence" value="ECO:0007669"/>
    <property type="project" value="TreeGrafter"/>
</dbReference>
<dbReference type="GO" id="GO:0032259">
    <property type="term" value="P:methylation"/>
    <property type="evidence" value="ECO:0007669"/>
    <property type="project" value="UniProtKB-KW"/>
</dbReference>
<keyword evidence="6" id="KW-0819">tRNA processing</keyword>
<dbReference type="Gene3D" id="3.50.50.60">
    <property type="entry name" value="FAD/NAD(P)-binding domain"/>
    <property type="match status" value="1"/>
</dbReference>
<evidence type="ECO:0000259" key="10">
    <source>
        <dbReference type="Pfam" id="PF01266"/>
    </source>
</evidence>
<dbReference type="PANTHER" id="PTHR13847">
    <property type="entry name" value="SARCOSINE DEHYDROGENASE-RELATED"/>
    <property type="match status" value="1"/>
</dbReference>
<keyword evidence="5" id="KW-0949">S-adenosyl-L-methionine</keyword>
<dbReference type="RefSeq" id="WP_121838373.1">
    <property type="nucleotide sequence ID" value="NZ_ML014766.1"/>
</dbReference>
<keyword evidence="3" id="KW-0285">Flavoprotein</keyword>
<dbReference type="AlphaFoldDB" id="A0A3L8PYC9"/>
<evidence type="ECO:0000256" key="2">
    <source>
        <dbReference type="ARBA" id="ARBA00022603"/>
    </source>
</evidence>
<keyword evidence="7" id="KW-0274">FAD</keyword>
<dbReference type="GO" id="GO:0002098">
    <property type="term" value="P:tRNA wobble uridine modification"/>
    <property type="evidence" value="ECO:0007669"/>
    <property type="project" value="TreeGrafter"/>
</dbReference>
<reference evidence="11 12" key="1">
    <citation type="submission" date="2018-09" db="EMBL/GenBank/DDBJ databases">
        <title>Phylogeny of the Shewanellaceae, and recommendation for two new genera, Pseudoshewanella and Parashewanella.</title>
        <authorList>
            <person name="Wang G."/>
        </authorList>
    </citation>
    <scope>NUCLEOTIDE SEQUENCE [LARGE SCALE GENOMIC DNA]</scope>
    <source>
        <strain evidence="11 12">C51</strain>
    </source>
</reference>
<evidence type="ECO:0000256" key="3">
    <source>
        <dbReference type="ARBA" id="ARBA00022630"/>
    </source>
</evidence>
<dbReference type="EMBL" id="QZEI01000017">
    <property type="protein sequence ID" value="RLV60341.1"/>
    <property type="molecule type" value="Genomic_DNA"/>
</dbReference>
<dbReference type="Gene3D" id="3.30.9.10">
    <property type="entry name" value="D-Amino Acid Oxidase, subunit A, domain 2"/>
    <property type="match status" value="1"/>
</dbReference>
<dbReference type="Pfam" id="PF01266">
    <property type="entry name" value="DAO"/>
    <property type="match status" value="1"/>
</dbReference>
<evidence type="ECO:0000256" key="1">
    <source>
        <dbReference type="ARBA" id="ARBA00022490"/>
    </source>
</evidence>
<sequence>MTHQTTAGEMTTIKRYPAEIIKFFQDNYPEYPQYSEQLLEFQQSLFDNAAPHTLLAIAHIGNQCSLEIACLEYVRRTYYPEQSIHMVLLGSGHLSLKLEAEFELLPPRLQQVLDDLNSIQWVDILGCQRLKFDDGKLLLDRYAHESTNDFIELCKLSATKIDGWQLSPDVNISEINAEFVQLMASSCQPYANIFLPNQTDKTLLQSRYLQFMTGNSINENSTSTHLQNADIESSIAIIGGGLASVNLALSLAERGKPIEFFCKDNSVAQGASGNKQGGLYPLLTPENDLLSQYFQQAFLFCRQRISSLHQQGFSIAHDFCGVVQSGHEERSTARLQKIVNGNDWPQQILQSISADKANEISGVSIDKDSLYYPLAGWVCPADFARAALNKASVLTEVNTHFNTQIVKLEQTPQGWILHSDNQSYGPYQKVINASGYGLTGFEQTRHLPASLFRGQVSHIPSNNELSKLKTVICAHGYLTPSHNQHHCLGASYIKGAENIHYSELEQQQNKQRMEESYPDREWVNSIDVSEQDARVGVRLVTRDHFPMLGLAPNFEAIQQLEAEQPFKRKQQVADYWQNMPLPVFNGLYILGALGSRGLCSGPLAAEALAAVLCNELPPVSPTLFEKVNPNRLWKRKLIKGRPLN</sequence>
<dbReference type="Proteomes" id="UP000281474">
    <property type="component" value="Unassembled WGS sequence"/>
</dbReference>
<evidence type="ECO:0000313" key="12">
    <source>
        <dbReference type="Proteomes" id="UP000281474"/>
    </source>
</evidence>
<dbReference type="InterPro" id="IPR017610">
    <property type="entry name" value="tRNA_S-uridine_synth_MnmC_C"/>
</dbReference>
<feature type="domain" description="FAD dependent oxidoreductase" evidence="10">
    <location>
        <begin position="235"/>
        <end position="610"/>
    </location>
</feature>
<keyword evidence="2" id="KW-0489">Methyltransferase</keyword>
<name>A0A3L8PYC9_9GAMM</name>
<evidence type="ECO:0000256" key="5">
    <source>
        <dbReference type="ARBA" id="ARBA00022691"/>
    </source>
</evidence>
<dbReference type="OrthoDB" id="9786494at2"/>
<evidence type="ECO:0000256" key="4">
    <source>
        <dbReference type="ARBA" id="ARBA00022679"/>
    </source>
</evidence>
<keyword evidence="12" id="KW-1185">Reference proteome</keyword>
<protein>
    <submittedName>
        <fullName evidence="11">FAD-dependent oxidoreductase</fullName>
    </submittedName>
</protein>
<evidence type="ECO:0000256" key="7">
    <source>
        <dbReference type="ARBA" id="ARBA00022827"/>
    </source>
</evidence>
<evidence type="ECO:0000256" key="6">
    <source>
        <dbReference type="ARBA" id="ARBA00022694"/>
    </source>
</evidence>
<gene>
    <name evidence="11" type="ORF">D5018_07390</name>
</gene>
<evidence type="ECO:0000256" key="9">
    <source>
        <dbReference type="ARBA" id="ARBA00023268"/>
    </source>
</evidence>
<evidence type="ECO:0000313" key="11">
    <source>
        <dbReference type="EMBL" id="RLV60341.1"/>
    </source>
</evidence>
<accession>A0A3L8PYC9</accession>
<evidence type="ECO:0000256" key="8">
    <source>
        <dbReference type="ARBA" id="ARBA00023002"/>
    </source>
</evidence>
<dbReference type="InterPro" id="IPR006076">
    <property type="entry name" value="FAD-dep_OxRdtase"/>
</dbReference>
<dbReference type="SUPFAM" id="SSF51905">
    <property type="entry name" value="FAD/NAD(P)-binding domain"/>
    <property type="match status" value="1"/>
</dbReference>
<organism evidence="11 12">
    <name type="scientific">Parashewanella curva</name>
    <dbReference type="NCBI Taxonomy" id="2338552"/>
    <lineage>
        <taxon>Bacteria</taxon>
        <taxon>Pseudomonadati</taxon>
        <taxon>Pseudomonadota</taxon>
        <taxon>Gammaproteobacteria</taxon>
        <taxon>Alteromonadales</taxon>
        <taxon>Shewanellaceae</taxon>
        <taxon>Parashewanella</taxon>
    </lineage>
</organism>